<dbReference type="AlphaFoldDB" id="A0A0L7L3A6"/>
<proteinExistence type="predicted"/>
<protein>
    <submittedName>
        <fullName evidence="7">Putative hypoxia-inducible factor 1 alpha</fullName>
    </submittedName>
</protein>
<evidence type="ECO:0000256" key="3">
    <source>
        <dbReference type="ARBA" id="ARBA00023163"/>
    </source>
</evidence>
<keyword evidence="8" id="KW-1185">Reference proteome</keyword>
<dbReference type="SUPFAM" id="SSF55785">
    <property type="entry name" value="PYP-like sensor domain (PAS domain)"/>
    <property type="match status" value="1"/>
</dbReference>
<dbReference type="GO" id="GO:0005634">
    <property type="term" value="C:nucleus"/>
    <property type="evidence" value="ECO:0007669"/>
    <property type="project" value="UniProtKB-SubCell"/>
</dbReference>
<keyword evidence="3" id="KW-0804">Transcription</keyword>
<evidence type="ECO:0000256" key="2">
    <source>
        <dbReference type="ARBA" id="ARBA00023015"/>
    </source>
</evidence>
<evidence type="ECO:0000313" key="8">
    <source>
        <dbReference type="Proteomes" id="UP000037510"/>
    </source>
</evidence>
<dbReference type="Gene3D" id="3.30.450.20">
    <property type="entry name" value="PAS domain"/>
    <property type="match status" value="1"/>
</dbReference>
<dbReference type="STRING" id="104452.A0A0L7L3A6"/>
<evidence type="ECO:0000256" key="4">
    <source>
        <dbReference type="ARBA" id="ARBA00023242"/>
    </source>
</evidence>
<dbReference type="PROSITE" id="PS50112">
    <property type="entry name" value="PAS"/>
    <property type="match status" value="1"/>
</dbReference>
<sequence>MLTASEEKETNNNDDKKELKTGSMVAVGRPISHPSNIEIPLDCSTFLSKHSLDMKFTYVDEALTSTLGFESEELVGHSLYDYHHAADSAAMAHQFKSLFSKGQCETGQYRFLAKTGGYACSTNLLIRSNYQLVRTPHIFQQNINKNAIPIINIMQAVPNKQAMRTNSPINQVIHLSITSLGSPMSPLSLNIGSPNMYSLPSSPAMSPAQRERVMSPYSPKYSFPPSPNSYSSMSPAQRDRVKSPYTPRSMSPVGKYQVYSPGSRMLSPTGLIQGSDPYLTTKMQASPGIALQHNELLLDTNVQLSPDFWPDSEMLQGTSDLLTALLG</sequence>
<dbReference type="GO" id="GO:0000981">
    <property type="term" value="F:DNA-binding transcription factor activity, RNA polymerase II-specific"/>
    <property type="evidence" value="ECO:0007669"/>
    <property type="project" value="TreeGrafter"/>
</dbReference>
<dbReference type="InterPro" id="IPR000014">
    <property type="entry name" value="PAS"/>
</dbReference>
<evidence type="ECO:0000256" key="5">
    <source>
        <dbReference type="SAM" id="MobiDB-lite"/>
    </source>
</evidence>
<evidence type="ECO:0000313" key="7">
    <source>
        <dbReference type="EMBL" id="KOB69806.1"/>
    </source>
</evidence>
<dbReference type="PANTHER" id="PTHR23043">
    <property type="entry name" value="HYPOXIA-INDUCIBLE FACTOR 1 ALPHA"/>
    <property type="match status" value="1"/>
</dbReference>
<evidence type="ECO:0000259" key="6">
    <source>
        <dbReference type="PROSITE" id="PS50112"/>
    </source>
</evidence>
<feature type="region of interest" description="Disordered" evidence="5">
    <location>
        <begin position="223"/>
        <end position="254"/>
    </location>
</feature>
<dbReference type="GO" id="GO:0010557">
    <property type="term" value="P:positive regulation of macromolecule biosynthetic process"/>
    <property type="evidence" value="ECO:0007669"/>
    <property type="project" value="UniProtKB-ARBA"/>
</dbReference>
<name>A0A0L7L3A6_OPEBR</name>
<keyword evidence="2" id="KW-0805">Transcription regulation</keyword>
<dbReference type="EMBL" id="JTDY01003284">
    <property type="protein sequence ID" value="KOB69806.1"/>
    <property type="molecule type" value="Genomic_DNA"/>
</dbReference>
<feature type="compositionally biased region" description="Basic and acidic residues" evidence="5">
    <location>
        <begin position="1"/>
        <end position="20"/>
    </location>
</feature>
<comment type="caution">
    <text evidence="7">The sequence shown here is derived from an EMBL/GenBank/DDBJ whole genome shotgun (WGS) entry which is preliminary data.</text>
</comment>
<organism evidence="7 8">
    <name type="scientific">Operophtera brumata</name>
    <name type="common">Winter moth</name>
    <name type="synonym">Phalaena brumata</name>
    <dbReference type="NCBI Taxonomy" id="104452"/>
    <lineage>
        <taxon>Eukaryota</taxon>
        <taxon>Metazoa</taxon>
        <taxon>Ecdysozoa</taxon>
        <taxon>Arthropoda</taxon>
        <taxon>Hexapoda</taxon>
        <taxon>Insecta</taxon>
        <taxon>Pterygota</taxon>
        <taxon>Neoptera</taxon>
        <taxon>Endopterygota</taxon>
        <taxon>Lepidoptera</taxon>
        <taxon>Glossata</taxon>
        <taxon>Ditrysia</taxon>
        <taxon>Geometroidea</taxon>
        <taxon>Geometridae</taxon>
        <taxon>Larentiinae</taxon>
        <taxon>Operophtera</taxon>
    </lineage>
</organism>
<gene>
    <name evidence="7" type="ORF">OBRU01_16277</name>
</gene>
<dbReference type="CDD" id="cd00130">
    <property type="entry name" value="PAS"/>
    <property type="match status" value="1"/>
</dbReference>
<dbReference type="SMART" id="SM00091">
    <property type="entry name" value="PAS"/>
    <property type="match status" value="1"/>
</dbReference>
<feature type="domain" description="PAS" evidence="6">
    <location>
        <begin position="51"/>
        <end position="102"/>
    </location>
</feature>
<dbReference type="Proteomes" id="UP000037510">
    <property type="component" value="Unassembled WGS sequence"/>
</dbReference>
<dbReference type="GO" id="GO:0071456">
    <property type="term" value="P:cellular response to hypoxia"/>
    <property type="evidence" value="ECO:0007669"/>
    <property type="project" value="TreeGrafter"/>
</dbReference>
<evidence type="ECO:0000256" key="1">
    <source>
        <dbReference type="ARBA" id="ARBA00004123"/>
    </source>
</evidence>
<keyword evidence="4" id="KW-0539">Nucleus</keyword>
<feature type="region of interest" description="Disordered" evidence="5">
    <location>
        <begin position="1"/>
        <end position="22"/>
    </location>
</feature>
<dbReference type="InterPro" id="IPR035965">
    <property type="entry name" value="PAS-like_dom_sf"/>
</dbReference>
<accession>A0A0L7L3A6</accession>
<dbReference type="Pfam" id="PF14598">
    <property type="entry name" value="PAS_11"/>
    <property type="match status" value="1"/>
</dbReference>
<dbReference type="PANTHER" id="PTHR23043:SF17">
    <property type="entry name" value="PROTEIN SIMILAR"/>
    <property type="match status" value="1"/>
</dbReference>
<reference evidence="7 8" key="1">
    <citation type="journal article" date="2015" name="Genome Biol. Evol.">
        <title>The genome of winter moth (Operophtera brumata) provides a genomic perspective on sexual dimorphism and phenology.</title>
        <authorList>
            <person name="Derks M.F."/>
            <person name="Smit S."/>
            <person name="Salis L."/>
            <person name="Schijlen E."/>
            <person name="Bossers A."/>
            <person name="Mateman C."/>
            <person name="Pijl A.S."/>
            <person name="de Ridder D."/>
            <person name="Groenen M.A."/>
            <person name="Visser M.E."/>
            <person name="Megens H.J."/>
        </authorList>
    </citation>
    <scope>NUCLEOTIDE SEQUENCE [LARGE SCALE GENOMIC DNA]</scope>
    <source>
        <strain evidence="7">WM2013NL</strain>
        <tissue evidence="7">Head and thorax</tissue>
    </source>
</reference>
<dbReference type="GO" id="GO:0000977">
    <property type="term" value="F:RNA polymerase II transcription regulatory region sequence-specific DNA binding"/>
    <property type="evidence" value="ECO:0007669"/>
    <property type="project" value="TreeGrafter"/>
</dbReference>
<comment type="subcellular location">
    <subcellularLocation>
        <location evidence="1">Nucleus</location>
    </subcellularLocation>
</comment>